<organism evidence="1 2">
    <name type="scientific">Pyropia yezoensis</name>
    <name type="common">Susabi-nori</name>
    <name type="synonym">Porphyra yezoensis</name>
    <dbReference type="NCBI Taxonomy" id="2788"/>
    <lineage>
        <taxon>Eukaryota</taxon>
        <taxon>Rhodophyta</taxon>
        <taxon>Bangiophyceae</taxon>
        <taxon>Bangiales</taxon>
        <taxon>Bangiaceae</taxon>
        <taxon>Pyropia</taxon>
    </lineage>
</organism>
<dbReference type="Proteomes" id="UP000798662">
    <property type="component" value="Chromosome 3"/>
</dbReference>
<dbReference type="EMBL" id="CM020620">
    <property type="protein sequence ID" value="KAK1869996.1"/>
    <property type="molecule type" value="Genomic_DNA"/>
</dbReference>
<reference evidence="1" key="1">
    <citation type="submission" date="2019-11" db="EMBL/GenBank/DDBJ databases">
        <title>Nori genome reveals adaptations in red seaweeds to the harsh intertidal environment.</title>
        <authorList>
            <person name="Wang D."/>
            <person name="Mao Y."/>
        </authorList>
    </citation>
    <scope>NUCLEOTIDE SEQUENCE</scope>
    <source>
        <tissue evidence="1">Gametophyte</tissue>
    </source>
</reference>
<evidence type="ECO:0000313" key="1">
    <source>
        <dbReference type="EMBL" id="KAK1869996.1"/>
    </source>
</evidence>
<proteinExistence type="predicted"/>
<comment type="caution">
    <text evidence="1">The sequence shown here is derived from an EMBL/GenBank/DDBJ whole genome shotgun (WGS) entry which is preliminary data.</text>
</comment>
<keyword evidence="2" id="KW-1185">Reference proteome</keyword>
<protein>
    <submittedName>
        <fullName evidence="1">Uncharacterized protein</fullName>
    </submittedName>
</protein>
<evidence type="ECO:0000313" key="2">
    <source>
        <dbReference type="Proteomes" id="UP000798662"/>
    </source>
</evidence>
<sequence>MEGILGTQTKFTRANLRGVTLGGANLVGAALDGADVTGADFTDALLDVRVMLKLCERAEGINAVTGLCWQV</sequence>
<gene>
    <name evidence="1" type="ORF">I4F81_012460</name>
</gene>
<name>A0ACC3CJ70_PYRYE</name>
<accession>A0ACC3CJ70</accession>